<keyword evidence="4" id="KW-1185">Reference proteome</keyword>
<protein>
    <submittedName>
        <fullName evidence="3">VanZ family protein</fullName>
    </submittedName>
</protein>
<dbReference type="EMBL" id="JACHXQ010000006">
    <property type="protein sequence ID" value="MBB3184473.1"/>
    <property type="molecule type" value="Genomic_DNA"/>
</dbReference>
<keyword evidence="1" id="KW-0812">Transmembrane</keyword>
<feature type="transmembrane region" description="Helical" evidence="1">
    <location>
        <begin position="103"/>
        <end position="120"/>
    </location>
</feature>
<gene>
    <name evidence="3" type="ORF">FHR95_002046</name>
</gene>
<evidence type="ECO:0000259" key="2">
    <source>
        <dbReference type="Pfam" id="PF04892"/>
    </source>
</evidence>
<dbReference type="Proteomes" id="UP000563050">
    <property type="component" value="Unassembled WGS sequence"/>
</dbReference>
<dbReference type="RefSeq" id="WP_052448555.1">
    <property type="nucleotide sequence ID" value="NZ_JACHXQ010000006.1"/>
</dbReference>
<feature type="transmembrane region" description="Helical" evidence="1">
    <location>
        <begin position="74"/>
        <end position="91"/>
    </location>
</feature>
<dbReference type="AlphaFoldDB" id="A0A7W5GYJ8"/>
<evidence type="ECO:0000256" key="1">
    <source>
        <dbReference type="SAM" id="Phobius"/>
    </source>
</evidence>
<dbReference type="PANTHER" id="PTHR28008">
    <property type="entry name" value="DOMAIN PROTEIN, PUTATIVE (AFU_ORTHOLOGUE AFUA_3G10980)-RELATED"/>
    <property type="match status" value="1"/>
</dbReference>
<evidence type="ECO:0000313" key="3">
    <source>
        <dbReference type="EMBL" id="MBB3184473.1"/>
    </source>
</evidence>
<dbReference type="PANTHER" id="PTHR28008:SF1">
    <property type="entry name" value="DOMAIN PROTEIN, PUTATIVE (AFU_ORTHOLOGUE AFUA_3G10980)-RELATED"/>
    <property type="match status" value="1"/>
</dbReference>
<name>A0A7W5GYJ8_9GAMM</name>
<keyword evidence="1" id="KW-0472">Membrane</keyword>
<feature type="domain" description="VanZ-like" evidence="2">
    <location>
        <begin position="48"/>
        <end position="120"/>
    </location>
</feature>
<accession>A0A7W5GYJ8</accession>
<dbReference type="Pfam" id="PF04892">
    <property type="entry name" value="VanZ"/>
    <property type="match status" value="1"/>
</dbReference>
<sequence length="135" mass="14815">MADWLYRLASGEDRRWRRRWAVLASLALLVIAWGSLTPSHELPETLPWDKASHFIGYGGLAGLIGLAGIRLPSAFLAALLLGIAFEFAQTLVPGRVGGDWVDILANGLGAAVAALILYALRRICRRRPTRRVSRL</sequence>
<organism evidence="3 4">
    <name type="scientific">Halomonas fontilapidosi</name>
    <dbReference type="NCBI Taxonomy" id="616675"/>
    <lineage>
        <taxon>Bacteria</taxon>
        <taxon>Pseudomonadati</taxon>
        <taxon>Pseudomonadota</taxon>
        <taxon>Gammaproteobacteria</taxon>
        <taxon>Oceanospirillales</taxon>
        <taxon>Halomonadaceae</taxon>
        <taxon>Halomonas</taxon>
    </lineage>
</organism>
<reference evidence="3 4" key="1">
    <citation type="submission" date="2020-08" db="EMBL/GenBank/DDBJ databases">
        <title>Genomic Encyclopedia of Type Strains, Phase III (KMG-III): the genomes of soil and plant-associated and newly described type strains.</title>
        <authorList>
            <person name="Whitman W."/>
        </authorList>
    </citation>
    <scope>NUCLEOTIDE SEQUENCE [LARGE SCALE GENOMIC DNA]</scope>
    <source>
        <strain evidence="3 4">CECT 7341</strain>
    </source>
</reference>
<comment type="caution">
    <text evidence="3">The sequence shown here is derived from an EMBL/GenBank/DDBJ whole genome shotgun (WGS) entry which is preliminary data.</text>
</comment>
<dbReference type="InterPro" id="IPR006976">
    <property type="entry name" value="VanZ-like"/>
</dbReference>
<keyword evidence="1" id="KW-1133">Transmembrane helix</keyword>
<evidence type="ECO:0000313" key="4">
    <source>
        <dbReference type="Proteomes" id="UP000563050"/>
    </source>
</evidence>
<proteinExistence type="predicted"/>
<feature type="transmembrane region" description="Helical" evidence="1">
    <location>
        <begin position="20"/>
        <end position="39"/>
    </location>
</feature>
<feature type="transmembrane region" description="Helical" evidence="1">
    <location>
        <begin position="51"/>
        <end position="69"/>
    </location>
</feature>